<dbReference type="PROSITE" id="PS50005">
    <property type="entry name" value="TPR"/>
    <property type="match status" value="1"/>
</dbReference>
<dbReference type="PANTHER" id="PTHR44216:SF3">
    <property type="entry name" value="PROTEIN O-MANNOSYL-TRANSFERASE TMTC2"/>
    <property type="match status" value="1"/>
</dbReference>
<dbReference type="InterPro" id="IPR014596">
    <property type="entry name" value="UCP035836"/>
</dbReference>
<feature type="repeat" description="TPR" evidence="1">
    <location>
        <begin position="178"/>
        <end position="211"/>
    </location>
</feature>
<keyword evidence="1" id="KW-0802">TPR repeat</keyword>
<sequence length="305" mass="32306">MRRHDLIRSVSALADTAACRSGGVCRPAYARLGPSASRSLAAAGLLSLLALAGCQTSRDRTGSIGRPDVASSTSTAMAAPVRDLSQLSAADLAGAVKVYGASYEKNPKDKGVGLTYAAALQATGRNDQSLAVMQQVAINHPTDRDVLAAYGKALAAAGELPKALETVRRAQTPDRPDWRLLSAEGAILDQLGERQKARILYEKALVLQPEEPSVLSNLGMSALLANDLPTAETYLKRAAAQPGADARVRQNLALVVGLQGRFDEAKSIATSVLSPDEAQANTAYLKQMLSQRNTWSELERDGRRS</sequence>
<protein>
    <submittedName>
        <fullName evidence="2">Flp pilus assembly protein TadD</fullName>
    </submittedName>
</protein>
<dbReference type="SUPFAM" id="SSF48452">
    <property type="entry name" value="TPR-like"/>
    <property type="match status" value="1"/>
</dbReference>
<reference evidence="2 3" key="1">
    <citation type="submission" date="2020-08" db="EMBL/GenBank/DDBJ databases">
        <title>Genomic Encyclopedia of Type Strains, Phase IV (KMG-IV): sequencing the most valuable type-strain genomes for metagenomic binning, comparative biology and taxonomic classification.</title>
        <authorList>
            <person name="Goeker M."/>
        </authorList>
    </citation>
    <scope>NUCLEOTIDE SEQUENCE [LARGE SCALE GENOMIC DNA]</scope>
    <source>
        <strain evidence="2 3">DSM 102238</strain>
    </source>
</reference>
<dbReference type="Pfam" id="PF13432">
    <property type="entry name" value="TPR_16"/>
    <property type="match status" value="1"/>
</dbReference>
<keyword evidence="3" id="KW-1185">Reference proteome</keyword>
<dbReference type="PANTHER" id="PTHR44216">
    <property type="entry name" value="PROTEIN O-MANNOSYL-TRANSFERASE TMTC2"/>
    <property type="match status" value="1"/>
</dbReference>
<proteinExistence type="predicted"/>
<accession>A0A7W6EGI2</accession>
<dbReference type="Proteomes" id="UP000542776">
    <property type="component" value="Unassembled WGS sequence"/>
</dbReference>
<dbReference type="Pfam" id="PF14559">
    <property type="entry name" value="TPR_19"/>
    <property type="match status" value="1"/>
</dbReference>
<gene>
    <name evidence="2" type="ORF">GGR04_001726</name>
</gene>
<dbReference type="RefSeq" id="WP_246393028.1">
    <property type="nucleotide sequence ID" value="NZ_JACIEK010000003.1"/>
</dbReference>
<dbReference type="InterPro" id="IPR011990">
    <property type="entry name" value="TPR-like_helical_dom_sf"/>
</dbReference>
<dbReference type="InterPro" id="IPR052384">
    <property type="entry name" value="TMTC_O-mannosyltransferase"/>
</dbReference>
<dbReference type="Gene3D" id="1.25.40.10">
    <property type="entry name" value="Tetratricopeptide repeat domain"/>
    <property type="match status" value="1"/>
</dbReference>
<dbReference type="EMBL" id="JACIEK010000003">
    <property type="protein sequence ID" value="MBB3997888.1"/>
    <property type="molecule type" value="Genomic_DNA"/>
</dbReference>
<evidence type="ECO:0000313" key="3">
    <source>
        <dbReference type="Proteomes" id="UP000542776"/>
    </source>
</evidence>
<dbReference type="AlphaFoldDB" id="A0A7W6EGI2"/>
<dbReference type="InterPro" id="IPR019734">
    <property type="entry name" value="TPR_rpt"/>
</dbReference>
<evidence type="ECO:0000256" key="1">
    <source>
        <dbReference type="PROSITE-ProRule" id="PRU00339"/>
    </source>
</evidence>
<dbReference type="SMART" id="SM00028">
    <property type="entry name" value="TPR"/>
    <property type="match status" value="3"/>
</dbReference>
<comment type="caution">
    <text evidence="2">The sequence shown here is derived from an EMBL/GenBank/DDBJ whole genome shotgun (WGS) entry which is preliminary data.</text>
</comment>
<dbReference type="PIRSF" id="PIRSF035836">
    <property type="entry name" value="UCP035836"/>
    <property type="match status" value="1"/>
</dbReference>
<evidence type="ECO:0000313" key="2">
    <source>
        <dbReference type="EMBL" id="MBB3997888.1"/>
    </source>
</evidence>
<name>A0A7W6EGI2_9HYPH</name>
<organism evidence="2 3">
    <name type="scientific">Aureimonas pseudogalii</name>
    <dbReference type="NCBI Taxonomy" id="1744844"/>
    <lineage>
        <taxon>Bacteria</taxon>
        <taxon>Pseudomonadati</taxon>
        <taxon>Pseudomonadota</taxon>
        <taxon>Alphaproteobacteria</taxon>
        <taxon>Hyphomicrobiales</taxon>
        <taxon>Aurantimonadaceae</taxon>
        <taxon>Aureimonas</taxon>
    </lineage>
</organism>